<dbReference type="InterPro" id="IPR050555">
    <property type="entry name" value="Bact_Solute-Bind_Prot2"/>
</dbReference>
<name>A0ABU7R8J5_9ACTN</name>
<evidence type="ECO:0000256" key="11">
    <source>
        <dbReference type="SAM" id="SignalP"/>
    </source>
</evidence>
<dbReference type="Gene3D" id="3.40.50.2300">
    <property type="match status" value="2"/>
</dbReference>
<keyword evidence="2" id="KW-0813">Transport</keyword>
<dbReference type="InterPro" id="IPR044085">
    <property type="entry name" value="MglB-like_PBP1"/>
</dbReference>
<keyword evidence="7" id="KW-0106">Calcium</keyword>
<comment type="subcellular location">
    <subcellularLocation>
        <location evidence="1">Cell envelope</location>
    </subcellularLocation>
</comment>
<evidence type="ECO:0000256" key="3">
    <source>
        <dbReference type="ARBA" id="ARBA00022597"/>
    </source>
</evidence>
<reference evidence="13 14" key="1">
    <citation type="submission" date="2024-01" db="EMBL/GenBank/DDBJ databases">
        <title>Description of Olsenella sp. nov., isolated from pig feces.</title>
        <authorList>
            <person name="Chang Y.-H."/>
        </authorList>
    </citation>
    <scope>NUCLEOTIDE SEQUENCE [LARGE SCALE GENOMIC DNA]</scope>
    <source>
        <strain evidence="13 14">YH-ols2223</strain>
    </source>
</reference>
<evidence type="ECO:0000313" key="14">
    <source>
        <dbReference type="Proteomes" id="UP001332931"/>
    </source>
</evidence>
<evidence type="ECO:0000256" key="10">
    <source>
        <dbReference type="SAM" id="MobiDB-lite"/>
    </source>
</evidence>
<feature type="domain" description="Periplasmic binding protein" evidence="12">
    <location>
        <begin position="58"/>
        <end position="361"/>
    </location>
</feature>
<dbReference type="Proteomes" id="UP001332931">
    <property type="component" value="Unassembled WGS sequence"/>
</dbReference>
<proteinExistence type="predicted"/>
<evidence type="ECO:0000256" key="1">
    <source>
        <dbReference type="ARBA" id="ARBA00004196"/>
    </source>
</evidence>
<protein>
    <recommendedName>
        <fullName evidence="9">D-galactose/methyl-galactoside binding periplasmic protein MglB</fullName>
    </recommendedName>
</protein>
<dbReference type="InterPro" id="IPR028082">
    <property type="entry name" value="Peripla_BP_I"/>
</dbReference>
<keyword evidence="14" id="KW-1185">Reference proteome</keyword>
<evidence type="ECO:0000259" key="12">
    <source>
        <dbReference type="Pfam" id="PF13407"/>
    </source>
</evidence>
<feature type="chain" id="PRO_5047416962" description="D-galactose/methyl-galactoside binding periplasmic protein MglB" evidence="11">
    <location>
        <begin position="24"/>
        <end position="414"/>
    </location>
</feature>
<evidence type="ECO:0000256" key="9">
    <source>
        <dbReference type="ARBA" id="ARBA00034344"/>
    </source>
</evidence>
<keyword evidence="4" id="KW-0479">Metal-binding</keyword>
<dbReference type="RefSeq" id="WP_330957674.1">
    <property type="nucleotide sequence ID" value="NZ_JAZGJQ010000002.1"/>
</dbReference>
<evidence type="ECO:0000256" key="8">
    <source>
        <dbReference type="ARBA" id="ARBA00034323"/>
    </source>
</evidence>
<evidence type="ECO:0000256" key="6">
    <source>
        <dbReference type="ARBA" id="ARBA00022764"/>
    </source>
</evidence>
<comment type="caution">
    <text evidence="13">The sequence shown here is derived from an EMBL/GenBank/DDBJ whole genome shotgun (WGS) entry which is preliminary data.</text>
</comment>
<evidence type="ECO:0000256" key="5">
    <source>
        <dbReference type="ARBA" id="ARBA00022729"/>
    </source>
</evidence>
<dbReference type="PANTHER" id="PTHR30036">
    <property type="entry name" value="D-XYLOSE-BINDING PERIPLASMIC PROTEIN"/>
    <property type="match status" value="1"/>
</dbReference>
<dbReference type="Pfam" id="PF13407">
    <property type="entry name" value="Peripla_BP_4"/>
    <property type="match status" value="1"/>
</dbReference>
<keyword evidence="5 11" id="KW-0732">Signal</keyword>
<gene>
    <name evidence="13" type="ORF">VXJ25_02675</name>
</gene>
<comment type="subunit">
    <text evidence="8">The ABC transporter complex is composed of one ATP-binding protein (MglA), two transmembrane proteins (MglC) and a solute-binding protein (MglB).</text>
</comment>
<evidence type="ECO:0000256" key="4">
    <source>
        <dbReference type="ARBA" id="ARBA00022723"/>
    </source>
</evidence>
<sequence length="414" mass="43524">MHWQRARRHLARTSLALAGSALASGLAVLLALQLSACAPTDQLASLPSAAPGAREFNVAVLYYDYDDPYVGSIRTALSSDLAHAGVPYEEYDAGNSQSNQDQQVDQALQGGASVLVVNIVTSGNAEVADKVCLKAEAAGVPVVFFNRPVEGEGDEGAILDYYDDVAFVGTDPEAAGRLQGELIGTYLVEHYQEVDLDGDGRISYALFKGEAGNPEAIFRTKYAVERADEILEASGRPDLVYFDENSVDHYQLDLTGSWSAASAHDYMREDLLRLGQGRDGMIELVIANNDSMAAGAIKALQEVGYNLGTPGSTTIPVFGVDASATGRQLISQGVMAGTVSQDPDETAACMCSMVLNARRGQDLLAGLDAYPRDEKDGLSRAVFIPCSIFEPEPSGEGVADAGPDAAGASAGAAS</sequence>
<keyword evidence="6" id="KW-0574">Periplasm</keyword>
<feature type="compositionally biased region" description="Low complexity" evidence="10">
    <location>
        <begin position="399"/>
        <end position="414"/>
    </location>
</feature>
<organism evidence="13 14">
    <name type="scientific">Olsenella absiana</name>
    <dbReference type="NCBI Taxonomy" id="3115222"/>
    <lineage>
        <taxon>Bacteria</taxon>
        <taxon>Bacillati</taxon>
        <taxon>Actinomycetota</taxon>
        <taxon>Coriobacteriia</taxon>
        <taxon>Coriobacteriales</taxon>
        <taxon>Atopobiaceae</taxon>
        <taxon>Olsenella</taxon>
    </lineage>
</organism>
<dbReference type="CDD" id="cd01539">
    <property type="entry name" value="PBP1_GGBP"/>
    <property type="match status" value="1"/>
</dbReference>
<feature type="region of interest" description="Disordered" evidence="10">
    <location>
        <begin position="392"/>
        <end position="414"/>
    </location>
</feature>
<evidence type="ECO:0000313" key="13">
    <source>
        <dbReference type="EMBL" id="MEE6146907.1"/>
    </source>
</evidence>
<dbReference type="InterPro" id="IPR025997">
    <property type="entry name" value="SBP_2_dom"/>
</dbReference>
<dbReference type="PANTHER" id="PTHR30036:SF2">
    <property type="entry name" value="D-GALACTOSE_METHYL-GALACTOSIDE BINDING PERIPLASMIC PROTEIN MGLB"/>
    <property type="match status" value="1"/>
</dbReference>
<keyword evidence="3" id="KW-0762">Sugar transport</keyword>
<dbReference type="EMBL" id="JAZGJQ010000002">
    <property type="protein sequence ID" value="MEE6146907.1"/>
    <property type="molecule type" value="Genomic_DNA"/>
</dbReference>
<dbReference type="SUPFAM" id="SSF53822">
    <property type="entry name" value="Periplasmic binding protein-like I"/>
    <property type="match status" value="1"/>
</dbReference>
<evidence type="ECO:0000256" key="2">
    <source>
        <dbReference type="ARBA" id="ARBA00022448"/>
    </source>
</evidence>
<accession>A0ABU7R8J5</accession>
<feature type="signal peptide" evidence="11">
    <location>
        <begin position="1"/>
        <end position="23"/>
    </location>
</feature>
<evidence type="ECO:0000256" key="7">
    <source>
        <dbReference type="ARBA" id="ARBA00022837"/>
    </source>
</evidence>